<dbReference type="InterPro" id="IPR006430">
    <property type="entry name" value="Phage_portal_PBSX"/>
</dbReference>
<dbReference type="Pfam" id="PF04860">
    <property type="entry name" value="Phage_portal"/>
    <property type="match status" value="1"/>
</dbReference>
<sequence>MSTLVDLHGAPLAHSAGPASRFTADTFTFDDAVPVMDRRDILDYLECLDNGRWYEPPISFEGLAKSFRASTHHSSAIYFKANVLASTYIPHPLLPTATVKELALNFLTFGNAFIERRLSRTGRVVGLRHSLAKFTRVGVDPGAYFFVPHSRVEHEFERDSIWHLREADINQEVYGLPEYLSTLQSAWLNESATLFRRRYYNNGSHAGFIMYFTDDGASQEDVDSIRAALKGAKGRGNFRNLFLHSPNGKKEGVQIIPLSEVAAKDEFLNIKAVTRDDVLAAHRVPPQLMGIVPGNTGGFGAVMPAAQVFARNEIAPLQARLSELNSWLGMPVMQFRPYVVAVDDEGDRPPRVPHA</sequence>
<reference evidence="2 3" key="1">
    <citation type="submission" date="2020-04" db="EMBL/GenBank/DDBJ databases">
        <authorList>
            <person name="De Canck E."/>
        </authorList>
    </citation>
    <scope>NUCLEOTIDE SEQUENCE [LARGE SCALE GENOMIC DNA]</scope>
    <source>
        <strain evidence="2 3">LMG 26858</strain>
    </source>
</reference>
<dbReference type="Proteomes" id="UP000494117">
    <property type="component" value="Unassembled WGS sequence"/>
</dbReference>
<dbReference type="InterPro" id="IPR006944">
    <property type="entry name" value="Phage/GTA_portal"/>
</dbReference>
<gene>
    <name evidence="2" type="ORF">LMG26858_01651</name>
</gene>
<dbReference type="NCBIfam" id="TIGR01540">
    <property type="entry name" value="portal_PBSX"/>
    <property type="match status" value="1"/>
</dbReference>
<name>A0A6S7CIH4_9BURK</name>
<dbReference type="EMBL" id="CADILG010000009">
    <property type="protein sequence ID" value="CAB3849903.1"/>
    <property type="molecule type" value="Genomic_DNA"/>
</dbReference>
<dbReference type="PIRSF" id="PIRSF018494">
    <property type="entry name" value="PBSX_VPQ"/>
    <property type="match status" value="1"/>
</dbReference>
<evidence type="ECO:0000313" key="3">
    <source>
        <dbReference type="Proteomes" id="UP000494117"/>
    </source>
</evidence>
<organism evidence="2 3">
    <name type="scientific">Achromobacter anxifer</name>
    <dbReference type="NCBI Taxonomy" id="1287737"/>
    <lineage>
        <taxon>Bacteria</taxon>
        <taxon>Pseudomonadati</taxon>
        <taxon>Pseudomonadota</taxon>
        <taxon>Betaproteobacteria</taxon>
        <taxon>Burkholderiales</taxon>
        <taxon>Alcaligenaceae</taxon>
        <taxon>Achromobacter</taxon>
    </lineage>
</organism>
<comment type="similarity">
    <text evidence="1">Belongs to the phage portal family. PBSX subfamily.</text>
</comment>
<evidence type="ECO:0000313" key="2">
    <source>
        <dbReference type="EMBL" id="CAB3849903.1"/>
    </source>
</evidence>
<dbReference type="InterPro" id="IPR030935">
    <property type="entry name" value="PBSX_Proteobac"/>
</dbReference>
<dbReference type="AlphaFoldDB" id="A0A6S7CIH4"/>
<proteinExistence type="inferred from homology"/>
<dbReference type="RefSeq" id="WP_175206571.1">
    <property type="nucleotide sequence ID" value="NZ_CADILG010000009.1"/>
</dbReference>
<evidence type="ECO:0000256" key="1">
    <source>
        <dbReference type="ARBA" id="ARBA00006799"/>
    </source>
</evidence>
<keyword evidence="3" id="KW-1185">Reference proteome</keyword>
<evidence type="ECO:0008006" key="4">
    <source>
        <dbReference type="Google" id="ProtNLM"/>
    </source>
</evidence>
<accession>A0A6S7CIH4</accession>
<protein>
    <recommendedName>
        <fullName evidence="4">Phage portal protein</fullName>
    </recommendedName>
</protein>